<dbReference type="InterPro" id="IPR022635">
    <property type="entry name" value="DNA_polIII_beta_C"/>
</dbReference>
<dbReference type="RefSeq" id="WP_006418786.1">
    <property type="nucleotide sequence ID" value="NZ_AENN01000017.1"/>
</dbReference>
<dbReference type="GO" id="GO:0003887">
    <property type="term" value="F:DNA-directed DNA polymerase activity"/>
    <property type="evidence" value="ECO:0007669"/>
    <property type="project" value="UniProtKB-UniRule"/>
</dbReference>
<keyword evidence="8 10" id="KW-0239">DNA-directed DNA polymerase</keyword>
<dbReference type="eggNOG" id="COG0592">
    <property type="taxonomic scope" value="Bacteria"/>
</dbReference>
<organism evidence="14 15">
    <name type="scientific">Eremococcus coleocola ACS-139-V-Col8</name>
    <dbReference type="NCBI Taxonomy" id="908337"/>
    <lineage>
        <taxon>Bacteria</taxon>
        <taxon>Bacillati</taxon>
        <taxon>Bacillota</taxon>
        <taxon>Bacilli</taxon>
        <taxon>Lactobacillales</taxon>
        <taxon>Aerococcaceae</taxon>
        <taxon>Eremococcus</taxon>
    </lineage>
</organism>
<sequence length="384" mass="42634">MKFTINRQKFTDVLNNVSRAIPGKTTIPILTGIKIEVNPDGVTLIGSDADISIESFLSNQDESLQLNIKEQGSIVVGARLFNDIIRKLPTNEILLESDSNYLLTITSGPAVFTLNGQDGAAYPHLPEIDFENTVSLPTLAFKEMINHTIFSASNQESRPILTGLNLSIHPDYISGVATDSHRLSRREIPVELNTDLLDLTNVTIPKKTVTELVRIVEDDQKLQMLVNEQQVIFILENLTIYSRLLEGNYPDTDRLIPSNHQTQLVVNANDFLAAIERASLMSHQSKNNIVQLSIKDQAVELSVSGNERGRASEDIQLKAVSGQDLLISFNPDYMRDALKSFNGIDIKIDFQTAVRPMLLSALDGSDLAHNELLQLLTPIRTHQS</sequence>
<dbReference type="OrthoDB" id="8421503at2"/>
<dbReference type="SMART" id="SM00480">
    <property type="entry name" value="POL3Bc"/>
    <property type="match status" value="1"/>
</dbReference>
<dbReference type="InterPro" id="IPR046938">
    <property type="entry name" value="DNA_clamp_sf"/>
</dbReference>
<dbReference type="Gene3D" id="3.10.150.10">
    <property type="entry name" value="DNA Polymerase III, subunit A, domain 2"/>
    <property type="match status" value="1"/>
</dbReference>
<dbReference type="SUPFAM" id="SSF55979">
    <property type="entry name" value="DNA clamp"/>
    <property type="match status" value="3"/>
</dbReference>
<evidence type="ECO:0000313" key="14">
    <source>
        <dbReference type="EMBL" id="EFR30626.1"/>
    </source>
</evidence>
<evidence type="ECO:0000256" key="4">
    <source>
        <dbReference type="ARBA" id="ARBA00022490"/>
    </source>
</evidence>
<evidence type="ECO:0000256" key="10">
    <source>
        <dbReference type="PIRNR" id="PIRNR000804"/>
    </source>
</evidence>
<name>E4KR66_9LACT</name>
<evidence type="ECO:0000256" key="8">
    <source>
        <dbReference type="ARBA" id="ARBA00022932"/>
    </source>
</evidence>
<feature type="domain" description="DNA polymerase III beta sliding clamp central" evidence="12">
    <location>
        <begin position="136"/>
        <end position="251"/>
    </location>
</feature>
<dbReference type="STRING" id="908337.HMPREF9257_0782"/>
<evidence type="ECO:0000256" key="5">
    <source>
        <dbReference type="ARBA" id="ARBA00022679"/>
    </source>
</evidence>
<dbReference type="PIRSF" id="PIRSF000804">
    <property type="entry name" value="DNA_pol_III_b"/>
    <property type="match status" value="1"/>
</dbReference>
<dbReference type="EMBL" id="AENN01000017">
    <property type="protein sequence ID" value="EFR30626.1"/>
    <property type="molecule type" value="Genomic_DNA"/>
</dbReference>
<dbReference type="InterPro" id="IPR001001">
    <property type="entry name" value="DNA_polIII_beta"/>
</dbReference>
<dbReference type="InterPro" id="IPR022634">
    <property type="entry name" value="DNA_polIII_beta_N"/>
</dbReference>
<feature type="domain" description="DNA polymerase III beta sliding clamp C-terminal" evidence="13">
    <location>
        <begin position="254"/>
        <end position="369"/>
    </location>
</feature>
<comment type="subunit">
    <text evidence="10">Forms a ring-shaped head-to-tail homodimer around DNA.</text>
</comment>
<evidence type="ECO:0000256" key="1">
    <source>
        <dbReference type="ARBA" id="ARBA00004496"/>
    </source>
</evidence>
<dbReference type="Gene3D" id="3.70.10.10">
    <property type="match status" value="1"/>
</dbReference>
<keyword evidence="5 10" id="KW-0808">Transferase</keyword>
<feature type="domain" description="DNA polymerase III beta sliding clamp N-terminal" evidence="11">
    <location>
        <begin position="1"/>
        <end position="126"/>
    </location>
</feature>
<keyword evidence="15" id="KW-1185">Reference proteome</keyword>
<comment type="caution">
    <text evidence="14">The sequence shown here is derived from an EMBL/GenBank/DDBJ whole genome shotgun (WGS) entry which is preliminary data.</text>
</comment>
<dbReference type="CDD" id="cd00140">
    <property type="entry name" value="beta_clamp"/>
    <property type="match status" value="1"/>
</dbReference>
<comment type="function">
    <text evidence="10">Confers DNA tethering and processivity to DNA polymerases and other proteins. Acts as a clamp, forming a ring around DNA (a reaction catalyzed by the clamp-loading complex) which diffuses in an ATP-independent manner freely and bidirectionally along dsDNA. Initially characterized for its ability to contact the catalytic subunit of DNA polymerase III (Pol III), a complex, multichain enzyme responsible for most of the replicative synthesis in bacteria; Pol III exhibits 3'-5' exonuclease proofreading activity. The beta chain is required for initiation of replication as well as for processivity of DNA replication.</text>
</comment>
<dbReference type="Pfam" id="PF02767">
    <property type="entry name" value="DNA_pol3_beta_2"/>
    <property type="match status" value="1"/>
</dbReference>
<proteinExistence type="inferred from homology"/>
<dbReference type="NCBIfam" id="TIGR00663">
    <property type="entry name" value="dnan"/>
    <property type="match status" value="1"/>
</dbReference>
<keyword evidence="7 10" id="KW-0235">DNA replication</keyword>
<dbReference type="GO" id="GO:0009360">
    <property type="term" value="C:DNA polymerase III complex"/>
    <property type="evidence" value="ECO:0007669"/>
    <property type="project" value="InterPro"/>
</dbReference>
<evidence type="ECO:0000259" key="11">
    <source>
        <dbReference type="Pfam" id="PF00712"/>
    </source>
</evidence>
<keyword evidence="9" id="KW-0238">DNA-binding</keyword>
<evidence type="ECO:0000313" key="15">
    <source>
        <dbReference type="Proteomes" id="UP000005990"/>
    </source>
</evidence>
<dbReference type="PANTHER" id="PTHR30478">
    <property type="entry name" value="DNA POLYMERASE III SUBUNIT BETA"/>
    <property type="match status" value="1"/>
</dbReference>
<accession>E4KR66</accession>
<gene>
    <name evidence="14" type="primary">dnaN</name>
    <name evidence="14" type="ORF">HMPREF9257_0782</name>
</gene>
<dbReference type="Pfam" id="PF00712">
    <property type="entry name" value="DNA_pol3_beta"/>
    <property type="match status" value="1"/>
</dbReference>
<dbReference type="GO" id="GO:0008408">
    <property type="term" value="F:3'-5' exonuclease activity"/>
    <property type="evidence" value="ECO:0007669"/>
    <property type="project" value="InterPro"/>
</dbReference>
<dbReference type="PANTHER" id="PTHR30478:SF0">
    <property type="entry name" value="BETA SLIDING CLAMP"/>
    <property type="match status" value="1"/>
</dbReference>
<dbReference type="Proteomes" id="UP000005990">
    <property type="component" value="Unassembled WGS sequence"/>
</dbReference>
<keyword evidence="4 10" id="KW-0963">Cytoplasm</keyword>
<dbReference type="GO" id="GO:0006271">
    <property type="term" value="P:DNA strand elongation involved in DNA replication"/>
    <property type="evidence" value="ECO:0007669"/>
    <property type="project" value="TreeGrafter"/>
</dbReference>
<evidence type="ECO:0000259" key="12">
    <source>
        <dbReference type="Pfam" id="PF02767"/>
    </source>
</evidence>
<evidence type="ECO:0000256" key="3">
    <source>
        <dbReference type="ARBA" id="ARBA00021035"/>
    </source>
</evidence>
<evidence type="ECO:0000256" key="7">
    <source>
        <dbReference type="ARBA" id="ARBA00022705"/>
    </source>
</evidence>
<dbReference type="GO" id="GO:0005737">
    <property type="term" value="C:cytoplasm"/>
    <property type="evidence" value="ECO:0007669"/>
    <property type="project" value="UniProtKB-SubCell"/>
</dbReference>
<keyword evidence="6 10" id="KW-0548">Nucleotidyltransferase</keyword>
<dbReference type="GO" id="GO:0003677">
    <property type="term" value="F:DNA binding"/>
    <property type="evidence" value="ECO:0007669"/>
    <property type="project" value="UniProtKB-UniRule"/>
</dbReference>
<evidence type="ECO:0000256" key="6">
    <source>
        <dbReference type="ARBA" id="ARBA00022695"/>
    </source>
</evidence>
<comment type="subcellular location">
    <subcellularLocation>
        <location evidence="1 10">Cytoplasm</location>
    </subcellularLocation>
</comment>
<reference evidence="14 15" key="1">
    <citation type="submission" date="2010-10" db="EMBL/GenBank/DDBJ databases">
        <authorList>
            <person name="Durkin A.S."/>
            <person name="Madupu R."/>
            <person name="Torralba M."/>
            <person name="Gillis M."/>
            <person name="Methe B."/>
            <person name="Sutton G."/>
            <person name="Nelson K.E."/>
        </authorList>
    </citation>
    <scope>NUCLEOTIDE SEQUENCE [LARGE SCALE GENOMIC DNA]</scope>
    <source>
        <strain evidence="14 15">ACS-139-V-Col8</strain>
    </source>
</reference>
<evidence type="ECO:0000259" key="13">
    <source>
        <dbReference type="Pfam" id="PF02768"/>
    </source>
</evidence>
<evidence type="ECO:0000256" key="9">
    <source>
        <dbReference type="ARBA" id="ARBA00023125"/>
    </source>
</evidence>
<dbReference type="Pfam" id="PF02768">
    <property type="entry name" value="DNA_pol3_beta_3"/>
    <property type="match status" value="1"/>
</dbReference>
<dbReference type="InterPro" id="IPR022637">
    <property type="entry name" value="DNA_polIII_beta_cen"/>
</dbReference>
<evidence type="ECO:0000256" key="2">
    <source>
        <dbReference type="ARBA" id="ARBA00010752"/>
    </source>
</evidence>
<protein>
    <recommendedName>
        <fullName evidence="3 10">Beta sliding clamp</fullName>
    </recommendedName>
</protein>
<comment type="similarity">
    <text evidence="2 10">Belongs to the beta sliding clamp family.</text>
</comment>
<dbReference type="AlphaFoldDB" id="E4KR66"/>